<organism evidence="1 2">
    <name type="scientific">Eretmocerus hayati</name>
    <dbReference type="NCBI Taxonomy" id="131215"/>
    <lineage>
        <taxon>Eukaryota</taxon>
        <taxon>Metazoa</taxon>
        <taxon>Ecdysozoa</taxon>
        <taxon>Arthropoda</taxon>
        <taxon>Hexapoda</taxon>
        <taxon>Insecta</taxon>
        <taxon>Pterygota</taxon>
        <taxon>Neoptera</taxon>
        <taxon>Endopterygota</taxon>
        <taxon>Hymenoptera</taxon>
        <taxon>Apocrita</taxon>
        <taxon>Proctotrupomorpha</taxon>
        <taxon>Chalcidoidea</taxon>
        <taxon>Aphelinidae</taxon>
        <taxon>Aphelininae</taxon>
        <taxon>Eretmocerus</taxon>
    </lineage>
</organism>
<dbReference type="Proteomes" id="UP001239111">
    <property type="component" value="Chromosome 1"/>
</dbReference>
<proteinExistence type="predicted"/>
<evidence type="ECO:0000313" key="2">
    <source>
        <dbReference type="Proteomes" id="UP001239111"/>
    </source>
</evidence>
<accession>A0ACC2PR20</accession>
<reference evidence="1" key="1">
    <citation type="submission" date="2023-04" db="EMBL/GenBank/DDBJ databases">
        <title>A chromosome-level genome assembly of the parasitoid wasp Eretmocerus hayati.</title>
        <authorList>
            <person name="Zhong Y."/>
            <person name="Liu S."/>
            <person name="Liu Y."/>
        </authorList>
    </citation>
    <scope>NUCLEOTIDE SEQUENCE</scope>
    <source>
        <strain evidence="1">ZJU_SS_LIU_2023</strain>
    </source>
</reference>
<protein>
    <submittedName>
        <fullName evidence="1">Uncharacterized protein</fullName>
    </submittedName>
</protein>
<comment type="caution">
    <text evidence="1">The sequence shown here is derived from an EMBL/GenBank/DDBJ whole genome shotgun (WGS) entry which is preliminary data.</text>
</comment>
<gene>
    <name evidence="1" type="ORF">QAD02_021643</name>
</gene>
<evidence type="ECO:0000313" key="1">
    <source>
        <dbReference type="EMBL" id="KAJ8685850.1"/>
    </source>
</evidence>
<sequence length="261" mass="29399">MEAKWQHPWTSVIPGATGSDKSCFVQKLVNHIDTISDTQFARIILHYSEWQNGDPQERSRAESSDQQKPIDHDIDQSIIESVPVKLHSKAKRLLRRLRAAGGISWDSTGTVSIDGACIRGASILDLVNYSMRARKQSSPPGHLQFAAILRRAGIPREYIDDYARERDIAYADKNADRRKADRVLAERAFSRILASQVDPDKRTLALMTAWCMASKITSEKLFSRITKAITGNKKKDQAKKKKEPTKTPADADGKEKKKEKK</sequence>
<dbReference type="EMBL" id="CM056741">
    <property type="protein sequence ID" value="KAJ8685850.1"/>
    <property type="molecule type" value="Genomic_DNA"/>
</dbReference>
<keyword evidence="2" id="KW-1185">Reference proteome</keyword>
<name>A0ACC2PR20_9HYME</name>